<proteinExistence type="predicted"/>
<evidence type="ECO:0000259" key="5">
    <source>
        <dbReference type="PROSITE" id="PS51700"/>
    </source>
</evidence>
<reference evidence="6" key="1">
    <citation type="journal article" date="2016" name="Nat. Genet.">
        <title>A high-quality carrot genome assembly provides new insights into carotenoid accumulation and asterid genome evolution.</title>
        <authorList>
            <person name="Iorizzo M."/>
            <person name="Ellison S."/>
            <person name="Senalik D."/>
            <person name="Zeng P."/>
            <person name="Satapoomin P."/>
            <person name="Huang J."/>
            <person name="Bowman M."/>
            <person name="Iovene M."/>
            <person name="Sanseverino W."/>
            <person name="Cavagnaro P."/>
            <person name="Yildiz M."/>
            <person name="Macko-Podgorni A."/>
            <person name="Moranska E."/>
            <person name="Grzebelus E."/>
            <person name="Grzebelus D."/>
            <person name="Ashrafi H."/>
            <person name="Zheng Z."/>
            <person name="Cheng S."/>
            <person name="Spooner D."/>
            <person name="Van Deynze A."/>
            <person name="Simon P."/>
        </authorList>
    </citation>
    <scope>NUCLEOTIDE SEQUENCE</scope>
    <source>
        <tissue evidence="6">Leaf</tissue>
    </source>
</reference>
<feature type="domain" description="Peptidase C50" evidence="5">
    <location>
        <begin position="1903"/>
        <end position="1997"/>
    </location>
</feature>
<dbReference type="GO" id="GO:0005737">
    <property type="term" value="C:cytoplasm"/>
    <property type="evidence" value="ECO:0007669"/>
    <property type="project" value="TreeGrafter"/>
</dbReference>
<keyword evidence="4" id="KW-0159">Chromosome partition</keyword>
<dbReference type="Pfam" id="PF25113">
    <property type="entry name" value="TPR_ESP1_2nd"/>
    <property type="match status" value="1"/>
</dbReference>
<dbReference type="GO" id="GO:0005634">
    <property type="term" value="C:nucleus"/>
    <property type="evidence" value="ECO:0007669"/>
    <property type="project" value="InterPro"/>
</dbReference>
<name>A0AAF1ANZ2_DAUCS</name>
<dbReference type="Pfam" id="PF03568">
    <property type="entry name" value="Separin_C"/>
    <property type="match status" value="1"/>
</dbReference>
<dbReference type="PANTHER" id="PTHR12792">
    <property type="entry name" value="EXTRA SPINDLE POLES 1-RELATED"/>
    <property type="match status" value="1"/>
</dbReference>
<evidence type="ECO:0000256" key="4">
    <source>
        <dbReference type="ARBA" id="ARBA00022829"/>
    </source>
</evidence>
<sequence>MDNSPEASDLLSKLESSPDFRNFYTLISSYLLPFTSTLTTSKPSKSSKRVVDNTRALAKQFLPFLNRCLSLIPKRLLSQCPKLDSSSALQLFDSYVVCLNCMDSVSSQLSGKAYAVHLQRVRLVHCYLFWERYGDASREGLSLLQSVCRLGGDGNRNEYVPDMTRENEKDHDFAWLVVEIVVSLVKCVAMDQSKVESDYRRLLVMISEVTPWFRILDANAYEKLHRVHVSYMSKCALILVDDLNDFDDKVARRFCLATFAELAKSSSKDQLFKFAHRLCYSLFSKEKNPSSVVDILACVLDSVANAGEVGTQTSTELLELVSYCATKSLYASSDMSFSVAEQLQKFADDICLVSPSPTPLLTSLYATGLFFSDFCGQTMAKGSTSSRTDKDSSIYGFLLYYEHRLQELTGYLQSLKHYYNSTKRISLHEDPDLVSYFNALKFLCKPLAEFVNSERGTIVTEIVDATSAAKLKYIQDALHQYLEIFILYQRGSEKKREANDGNNKTTLCVAVAAFILSVKRNQGIKESTTFIKNSISSDWIQFHGLKFLFSSLYNFGVVLYKNNNTKEASLSLKLCCRASWTCLLNNCKLFEDKSIEFSDEMSEDSIIGLLAEACTRSAFVLDVLYQCDCNKMNKLITYSLEKWAAAEKLFDRLPSPTALLKQWVKIQCKISKTDDVENNGKTLYSVLSSSVKMSKRAPGILLEQELLLYEEMRPLNPTFCRRMRMKIVDILLKEVYVTKTIQRSRVLIAKGRELRACGVERLDDCIECLSESISMMSETNRSIHCDSIHSYYLANAYCLRALCTQEAEPDRKVIFQDMDAAIKLWMSIDLPCLSGQIDMVFENILFLLYHVVDLLSLKGYMKFHANIYEIIIRLFEWRNVPVKKLLAILWECRRLGHALCASPVNETFITTLSNHCDASNTMEYWLSCLTESPLLEVGFKQNFSYMFTDFSLVAHHHVSSQAEITIDGVEQAVSNLLSSVPLSSGSASIAAHMYYDLGERLISNGQFIEALSYAKEAYQIRTKLFQEKFMYKIDQQSEVCNGTGEVLQKQCYSLKTLDIFSSVATAAWSSECVTRDFDSHVVTPWNVLQRYLESILQVGSIHEIVGNGSDAKRLLLWGKNISCFQDLPLFTISFSSVLGKLYCKEQLWEFAELELQKARHLLDKLDSWSPFYCCKCKLVLEVTIDQQLGDLSRGRCDDSNIGELSVDRLLYAEKRYRIALETLRFSEWKNSVSNPEETAVSGTGTSFSLQSNYLETKISFECCNREETKVDQEISRKSRKVAKILPKGQCLTRQQNRMMTRSCRKNIECDQEEKSKNKSKFPSSDAVHKNTKIVNLGSRASKEIKCWYCLPHDVSESGYLIDYIHMKWELVRRRLLLRVLTSIGKCSVIQNERQKGDEIFSESISVLVARNQFSPTYQSVPFSLKLDLIGSDIPGDALAVERATILYNLCWFILKYNHCKGTSVGSDFSGITISRIMAWLKLAFLICREVPVLFRKVSRLLAVLYICSSVKILSLPSSHSDTITASQWGSYFHQASLGTHFNQQLFSHKAGKQKGESFSKTKGCLSTSSSLGQETANSVRRTPDILLREFVSNFYQSLPPATIICISLLGVAYASLLRELSSSPASVRAWILFSRLKSDGQPVFLLLPADSILGEASGDETTSLGFLHESQSSVKRWHCPWGSTVVDDVAPVFKLILEQNYLSSSAYPLEDTKMTRSLWWTQRRKLDQYLGHFLRDIEEKWFGPWKFLFCSDWSDCKHLDLAINKLADDLKVKCDVNLHESLLRVILAGGQHACDSSRCVPNLILNNGCHVDGVECNIDEMSMVFKLILETIHEFEEDLCVNREPIILVLDHEIQMLPWESLPILRNQEVYRMPSICSIFASLDRHDHKKLGTGSMVFPSIDPLDAYYLLNPSGDLISTEVEFDKWFKDQNLEGKTGMTPTIEELTGALESHELFIYFGHGSGAQYIPNHEIQKLRTCAATLLMGCSSGSLSLSGSYSPQGAPLCYLIAGSPVIVANLWEVTDKDIDRFGKAMLDAWLRERSMDQASCAQCDAITDELKSLSISAAKGKGKKKTSRKILSAICDVSKCNTCRHRPKIGTFTSQAREACTLPFLIGASPVCYGVPTGIKKKVIL</sequence>
<organism evidence="6 7">
    <name type="scientific">Daucus carota subsp. sativus</name>
    <name type="common">Carrot</name>
    <dbReference type="NCBI Taxonomy" id="79200"/>
    <lineage>
        <taxon>Eukaryota</taxon>
        <taxon>Viridiplantae</taxon>
        <taxon>Streptophyta</taxon>
        <taxon>Embryophyta</taxon>
        <taxon>Tracheophyta</taxon>
        <taxon>Spermatophyta</taxon>
        <taxon>Magnoliopsida</taxon>
        <taxon>eudicotyledons</taxon>
        <taxon>Gunneridae</taxon>
        <taxon>Pentapetalae</taxon>
        <taxon>asterids</taxon>
        <taxon>campanulids</taxon>
        <taxon>Apiales</taxon>
        <taxon>Apiaceae</taxon>
        <taxon>Apioideae</taxon>
        <taxon>Scandiceae</taxon>
        <taxon>Daucinae</taxon>
        <taxon>Daucus</taxon>
        <taxon>Daucus sect. Daucus</taxon>
    </lineage>
</organism>
<evidence type="ECO:0000313" key="7">
    <source>
        <dbReference type="Proteomes" id="UP000077755"/>
    </source>
</evidence>
<reference evidence="6" key="2">
    <citation type="submission" date="2022-03" db="EMBL/GenBank/DDBJ databases">
        <title>Draft title - Genomic analysis of global carrot germplasm unveils the trajectory of domestication and the origin of high carotenoid orange carrot.</title>
        <authorList>
            <person name="Iorizzo M."/>
            <person name="Ellison S."/>
            <person name="Senalik D."/>
            <person name="Macko-Podgorni A."/>
            <person name="Grzebelus D."/>
            <person name="Bostan H."/>
            <person name="Rolling W."/>
            <person name="Curaba J."/>
            <person name="Simon P."/>
        </authorList>
    </citation>
    <scope>NUCLEOTIDE SEQUENCE</scope>
    <source>
        <tissue evidence="6">Leaf</tissue>
    </source>
</reference>
<dbReference type="InterPro" id="IPR056932">
    <property type="entry name" value="TPR_ESP1_2nd"/>
</dbReference>
<keyword evidence="7" id="KW-1185">Reference proteome</keyword>
<comment type="catalytic activity">
    <reaction evidence="1">
        <text>All bonds known to be hydrolyzed by this endopeptidase have arginine in P1 and an acidic residue in P4. P6 is often occupied by an acidic residue or by a hydroxy-amino-acid residue, the phosphorylation of which enhances cleavage.</text>
        <dbReference type="EC" id="3.4.22.49"/>
    </reaction>
</comment>
<dbReference type="EMBL" id="CP093344">
    <property type="protein sequence ID" value="WOG87106.1"/>
    <property type="molecule type" value="Genomic_DNA"/>
</dbReference>
<evidence type="ECO:0000256" key="2">
    <source>
        <dbReference type="ARBA" id="ARBA00012489"/>
    </source>
</evidence>
<evidence type="ECO:0000256" key="3">
    <source>
        <dbReference type="ARBA" id="ARBA00022801"/>
    </source>
</evidence>
<dbReference type="GO" id="GO:0072686">
    <property type="term" value="C:mitotic spindle"/>
    <property type="evidence" value="ECO:0007669"/>
    <property type="project" value="TreeGrafter"/>
</dbReference>
<dbReference type="InterPro" id="IPR056933">
    <property type="entry name" value="TPR_ESP1"/>
</dbReference>
<dbReference type="PROSITE" id="PS51700">
    <property type="entry name" value="SEPARIN"/>
    <property type="match status" value="1"/>
</dbReference>
<dbReference type="Pfam" id="PF25110">
    <property type="entry name" value="TPR_ESP1"/>
    <property type="match status" value="1"/>
</dbReference>
<dbReference type="GO" id="GO:0004197">
    <property type="term" value="F:cysteine-type endopeptidase activity"/>
    <property type="evidence" value="ECO:0007669"/>
    <property type="project" value="InterPro"/>
</dbReference>
<dbReference type="InterPro" id="IPR030397">
    <property type="entry name" value="SEPARIN_core_dom"/>
</dbReference>
<evidence type="ECO:0000256" key="1">
    <source>
        <dbReference type="ARBA" id="ARBA00000451"/>
    </source>
</evidence>
<dbReference type="GO" id="GO:0006508">
    <property type="term" value="P:proteolysis"/>
    <property type="evidence" value="ECO:0007669"/>
    <property type="project" value="InterPro"/>
</dbReference>
<dbReference type="PANTHER" id="PTHR12792:SF0">
    <property type="entry name" value="SEPARIN"/>
    <property type="match status" value="1"/>
</dbReference>
<dbReference type="GO" id="GO:0051307">
    <property type="term" value="P:meiotic chromosome separation"/>
    <property type="evidence" value="ECO:0007669"/>
    <property type="project" value="TreeGrafter"/>
</dbReference>
<dbReference type="InterPro" id="IPR005314">
    <property type="entry name" value="Peptidase_C50"/>
</dbReference>
<accession>A0AAF1ANZ2</accession>
<protein>
    <recommendedName>
        <fullName evidence="2">separase</fullName>
        <ecNumber evidence="2">3.4.22.49</ecNumber>
    </recommendedName>
</protein>
<dbReference type="Proteomes" id="UP000077755">
    <property type="component" value="Chromosome 2"/>
</dbReference>
<gene>
    <name evidence="6" type="ORF">DCAR_0206328</name>
</gene>
<dbReference type="EC" id="3.4.22.49" evidence="2"/>
<keyword evidence="3" id="KW-0378">Hydrolase</keyword>
<evidence type="ECO:0000313" key="6">
    <source>
        <dbReference type="EMBL" id="WOG87106.1"/>
    </source>
</evidence>